<name>A0ABR3EJ32_9AGAR</name>
<proteinExistence type="predicted"/>
<reference evidence="1 2" key="1">
    <citation type="submission" date="2024-02" db="EMBL/GenBank/DDBJ databases">
        <title>A draft genome for the cacao thread blight pathogen Marasmius crinis-equi.</title>
        <authorList>
            <person name="Cohen S.P."/>
            <person name="Baruah I.K."/>
            <person name="Amoako-Attah I."/>
            <person name="Bukari Y."/>
            <person name="Meinhardt L.W."/>
            <person name="Bailey B.A."/>
        </authorList>
    </citation>
    <scope>NUCLEOTIDE SEQUENCE [LARGE SCALE GENOMIC DNA]</scope>
    <source>
        <strain evidence="1 2">GH-76</strain>
    </source>
</reference>
<protein>
    <submittedName>
        <fullName evidence="1">Uncharacterized protein</fullName>
    </submittedName>
</protein>
<sequence>MSNNPSTIARSAMGTLSFAKSILADPNADEETLALQIKRVVAVVSSSSTVEEIASNPQNRAHALE</sequence>
<accession>A0ABR3EJ32</accession>
<feature type="non-terminal residue" evidence="1">
    <location>
        <position position="65"/>
    </location>
</feature>
<comment type="caution">
    <text evidence="1">The sequence shown here is derived from an EMBL/GenBank/DDBJ whole genome shotgun (WGS) entry which is preliminary data.</text>
</comment>
<gene>
    <name evidence="1" type="ORF">V5O48_019190</name>
</gene>
<dbReference type="EMBL" id="JBAHYK010004307">
    <property type="protein sequence ID" value="KAL0562887.1"/>
    <property type="molecule type" value="Genomic_DNA"/>
</dbReference>
<keyword evidence="2" id="KW-1185">Reference proteome</keyword>
<organism evidence="1 2">
    <name type="scientific">Marasmius crinis-equi</name>
    <dbReference type="NCBI Taxonomy" id="585013"/>
    <lineage>
        <taxon>Eukaryota</taxon>
        <taxon>Fungi</taxon>
        <taxon>Dikarya</taxon>
        <taxon>Basidiomycota</taxon>
        <taxon>Agaricomycotina</taxon>
        <taxon>Agaricomycetes</taxon>
        <taxon>Agaricomycetidae</taxon>
        <taxon>Agaricales</taxon>
        <taxon>Marasmiineae</taxon>
        <taxon>Marasmiaceae</taxon>
        <taxon>Marasmius</taxon>
    </lineage>
</organism>
<evidence type="ECO:0000313" key="1">
    <source>
        <dbReference type="EMBL" id="KAL0562887.1"/>
    </source>
</evidence>
<evidence type="ECO:0000313" key="2">
    <source>
        <dbReference type="Proteomes" id="UP001465976"/>
    </source>
</evidence>
<dbReference type="Proteomes" id="UP001465976">
    <property type="component" value="Unassembled WGS sequence"/>
</dbReference>